<feature type="region of interest" description="Disordered" evidence="1">
    <location>
        <begin position="87"/>
        <end position="164"/>
    </location>
</feature>
<protein>
    <submittedName>
        <fullName evidence="4">Expressed conserved protein</fullName>
    </submittedName>
</protein>
<keyword evidence="3" id="KW-1185">Reference proteome</keyword>
<feature type="compositionally biased region" description="Basic and acidic residues" evidence="1">
    <location>
        <begin position="107"/>
        <end position="122"/>
    </location>
</feature>
<evidence type="ECO:0000313" key="3">
    <source>
        <dbReference type="Proteomes" id="UP000282613"/>
    </source>
</evidence>
<evidence type="ECO:0000313" key="2">
    <source>
        <dbReference type="EMBL" id="VDK38025.1"/>
    </source>
</evidence>
<sequence>MAPLLSTAATCVCCNTPLEGKSLRDVAVHGLRKAENPPSYTVKLTKSKLSFKPASKGVKKLKPIELREVDDTYVIEESDVVAFSFKNEKKKKKKKKKEKSKKSQKGKVSEEKKPESNSEPPHKRPSKSSLTLSDVEAPQQSRRTSSPRKFHDEGSGGALSPPVKAESSVCSHCHQKLPNRILASRIEYDPQNYMPSRSPRSRARSYDFSLGGSNGSVCYIGPRSSIKKSYQPSFTGRNRVPYHRTHIRASPSDTRTDEGDGSSFTSTTPSFKDGHFIRVGAITCRTPKPQRRSSQFKKTAFEPTSKRQDLKSSKSQSIVYYIWDSSGDEEDESDDYESNPTSTDESVSSYDSAPSFASTRSKKIEKLLHELGKPGAIRLY</sequence>
<feature type="compositionally biased region" description="Basic residues" evidence="1">
    <location>
        <begin position="88"/>
        <end position="105"/>
    </location>
</feature>
<feature type="compositionally biased region" description="Polar residues" evidence="1">
    <location>
        <begin position="127"/>
        <end position="144"/>
    </location>
</feature>
<reference evidence="2 3" key="2">
    <citation type="submission" date="2018-11" db="EMBL/GenBank/DDBJ databases">
        <authorList>
            <consortium name="Pathogen Informatics"/>
        </authorList>
    </citation>
    <scope>NUCLEOTIDE SEQUENCE [LARGE SCALE GENOMIC DNA]</scope>
</reference>
<dbReference type="Proteomes" id="UP000282613">
    <property type="component" value="Unassembled WGS sequence"/>
</dbReference>
<proteinExistence type="predicted"/>
<dbReference type="EMBL" id="UYRS01018587">
    <property type="protein sequence ID" value="VDK38025.1"/>
    <property type="molecule type" value="Genomic_DNA"/>
</dbReference>
<feature type="region of interest" description="Disordered" evidence="1">
    <location>
        <begin position="229"/>
        <end position="272"/>
    </location>
</feature>
<feature type="region of interest" description="Disordered" evidence="1">
    <location>
        <begin position="287"/>
        <end position="309"/>
    </location>
</feature>
<feature type="compositionally biased region" description="Polar residues" evidence="1">
    <location>
        <begin position="339"/>
        <end position="359"/>
    </location>
</feature>
<accession>A0A0R3W9Q5</accession>
<reference evidence="4" key="1">
    <citation type="submission" date="2017-02" db="UniProtKB">
        <authorList>
            <consortium name="WormBaseParasite"/>
        </authorList>
    </citation>
    <scope>IDENTIFICATION</scope>
</reference>
<dbReference type="OrthoDB" id="6264129at2759"/>
<gene>
    <name evidence="2" type="ORF">TASK_LOCUS7207</name>
</gene>
<dbReference type="AlphaFoldDB" id="A0A0R3W9Q5"/>
<name>A0A0R3W9Q5_TAEAS</name>
<evidence type="ECO:0000256" key="1">
    <source>
        <dbReference type="SAM" id="MobiDB-lite"/>
    </source>
</evidence>
<organism evidence="4">
    <name type="scientific">Taenia asiatica</name>
    <name type="common">Asian tapeworm</name>
    <dbReference type="NCBI Taxonomy" id="60517"/>
    <lineage>
        <taxon>Eukaryota</taxon>
        <taxon>Metazoa</taxon>
        <taxon>Spiralia</taxon>
        <taxon>Lophotrochozoa</taxon>
        <taxon>Platyhelminthes</taxon>
        <taxon>Cestoda</taxon>
        <taxon>Eucestoda</taxon>
        <taxon>Cyclophyllidea</taxon>
        <taxon>Taeniidae</taxon>
        <taxon>Taenia</taxon>
    </lineage>
</organism>
<feature type="compositionally biased region" description="Acidic residues" evidence="1">
    <location>
        <begin position="326"/>
        <end position="337"/>
    </location>
</feature>
<dbReference type="WBParaSite" id="TASK_0000720601-mRNA-1">
    <property type="protein sequence ID" value="TASK_0000720601-mRNA-1"/>
    <property type="gene ID" value="TASK_0000720601"/>
</dbReference>
<feature type="region of interest" description="Disordered" evidence="1">
    <location>
        <begin position="326"/>
        <end position="359"/>
    </location>
</feature>
<evidence type="ECO:0000313" key="4">
    <source>
        <dbReference type="WBParaSite" id="TASK_0000720601-mRNA-1"/>
    </source>
</evidence>